<dbReference type="AlphaFoldDB" id="A0A3R7FE21"/>
<dbReference type="InterPro" id="IPR036855">
    <property type="entry name" value="Znf_CCCH_sf"/>
</dbReference>
<evidence type="ECO:0000259" key="2">
    <source>
        <dbReference type="PROSITE" id="PS50103"/>
    </source>
</evidence>
<comment type="caution">
    <text evidence="3">The sequence shown here is derived from an EMBL/GenBank/DDBJ whole genome shotgun (WGS) entry which is preliminary data.</text>
</comment>
<evidence type="ECO:0000313" key="4">
    <source>
        <dbReference type="Proteomes" id="UP000286415"/>
    </source>
</evidence>
<feature type="compositionally biased region" description="Polar residues" evidence="1">
    <location>
        <begin position="669"/>
        <end position="684"/>
    </location>
</feature>
<gene>
    <name evidence="3" type="ORF">CSKR_114320</name>
</gene>
<keyword evidence="4" id="KW-1185">Reference proteome</keyword>
<feature type="domain" description="C3H1-type" evidence="2">
    <location>
        <begin position="3"/>
        <end position="31"/>
    </location>
</feature>
<dbReference type="EMBL" id="NIRI02000029">
    <property type="protein sequence ID" value="KAG5452660.1"/>
    <property type="molecule type" value="Genomic_DNA"/>
</dbReference>
<protein>
    <recommendedName>
        <fullName evidence="2">C3H1-type domain-containing protein</fullName>
    </recommendedName>
</protein>
<dbReference type="SMART" id="SM00356">
    <property type="entry name" value="ZnF_C3H1"/>
    <property type="match status" value="2"/>
</dbReference>
<evidence type="ECO:0000313" key="3">
    <source>
        <dbReference type="EMBL" id="KAG5452660.1"/>
    </source>
</evidence>
<evidence type="ECO:0000256" key="1">
    <source>
        <dbReference type="SAM" id="MobiDB-lite"/>
    </source>
</evidence>
<reference evidence="3 4" key="1">
    <citation type="journal article" date="2018" name="Biotechnol. Adv.">
        <title>Improved genomic resources and new bioinformatic workflow for the carcinogenic parasite Clonorchis sinensis: Biotechnological implications.</title>
        <authorList>
            <person name="Wang D."/>
            <person name="Korhonen P.K."/>
            <person name="Gasser R.B."/>
            <person name="Young N.D."/>
        </authorList>
    </citation>
    <scope>NUCLEOTIDE SEQUENCE [LARGE SCALE GENOMIC DNA]</scope>
    <source>
        <strain evidence="3">Cs-k2</strain>
    </source>
</reference>
<dbReference type="InterPro" id="IPR000571">
    <property type="entry name" value="Znf_CCCH"/>
</dbReference>
<name>A0A3R7FE21_CLOSI</name>
<feature type="compositionally biased region" description="Polar residues" evidence="1">
    <location>
        <begin position="596"/>
        <end position="614"/>
    </location>
</feature>
<dbReference type="GO" id="GO:0046872">
    <property type="term" value="F:metal ion binding"/>
    <property type="evidence" value="ECO:0007669"/>
    <property type="project" value="InterPro"/>
</dbReference>
<feature type="compositionally biased region" description="Polar residues" evidence="1">
    <location>
        <begin position="625"/>
        <end position="641"/>
    </location>
</feature>
<feature type="compositionally biased region" description="Polar residues" evidence="1">
    <location>
        <begin position="570"/>
        <end position="582"/>
    </location>
</feature>
<dbReference type="Gene3D" id="4.10.1000.10">
    <property type="entry name" value="Zinc finger, CCCH-type"/>
    <property type="match status" value="1"/>
</dbReference>
<organism evidence="3 4">
    <name type="scientific">Clonorchis sinensis</name>
    <name type="common">Chinese liver fluke</name>
    <dbReference type="NCBI Taxonomy" id="79923"/>
    <lineage>
        <taxon>Eukaryota</taxon>
        <taxon>Metazoa</taxon>
        <taxon>Spiralia</taxon>
        <taxon>Lophotrochozoa</taxon>
        <taxon>Platyhelminthes</taxon>
        <taxon>Trematoda</taxon>
        <taxon>Digenea</taxon>
        <taxon>Opisthorchiida</taxon>
        <taxon>Opisthorchiata</taxon>
        <taxon>Opisthorchiidae</taxon>
        <taxon>Clonorchis</taxon>
    </lineage>
</organism>
<dbReference type="STRING" id="79923.A0A3R7FE21"/>
<dbReference type="Pfam" id="PF00642">
    <property type="entry name" value="zf-CCCH"/>
    <property type="match status" value="1"/>
</dbReference>
<feature type="region of interest" description="Disordered" evidence="1">
    <location>
        <begin position="512"/>
        <end position="582"/>
    </location>
</feature>
<reference evidence="3 4" key="2">
    <citation type="journal article" date="2021" name="Genomics">
        <title>High-quality reference genome for Clonorchis sinensis.</title>
        <authorList>
            <person name="Young N.D."/>
            <person name="Stroehlein A.J."/>
            <person name="Kinkar L."/>
            <person name="Wang T."/>
            <person name="Sohn W.M."/>
            <person name="Chang B.C.H."/>
            <person name="Kaur P."/>
            <person name="Weisz D."/>
            <person name="Dudchenko O."/>
            <person name="Aiden E.L."/>
            <person name="Korhonen P.K."/>
            <person name="Gasser R.B."/>
        </authorList>
    </citation>
    <scope>NUCLEOTIDE SEQUENCE [LARGE SCALE GENOMIC DNA]</scope>
    <source>
        <strain evidence="3">Cs-k2</strain>
    </source>
</reference>
<feature type="region of interest" description="Disordered" evidence="1">
    <location>
        <begin position="595"/>
        <end position="650"/>
    </location>
</feature>
<feature type="region of interest" description="Disordered" evidence="1">
    <location>
        <begin position="663"/>
        <end position="684"/>
    </location>
</feature>
<feature type="domain" description="C3H1-type" evidence="2">
    <location>
        <begin position="35"/>
        <end position="58"/>
    </location>
</feature>
<feature type="compositionally biased region" description="Polar residues" evidence="1">
    <location>
        <begin position="512"/>
        <end position="533"/>
    </location>
</feature>
<sequence>MSDPEKKICRYFNTFGGCWYGDSCKFLHIPDKKPPCKFFGSSTGCRYGESCHFSHDRTPFKSVENYNNPSVELIKEVFKENVDPSELSGTNNNNMTQATIALSNTGQVNCGISPTVNIVDTANAASVNPSGRVIATDSDCGRDEKAYTAHNPFNTASESNNIHQVSDEQPEICPPNVAMAPKKDTVTPNSIVSVVSEPLMSMQTVNTDCAVTGSQTVHDPSSREVTSFIYPTKEEDGQTCAPNSVTGRSTGSVSEIEIYCGSCKRILERRSNESYCTLLKDHYLECFLDKEGDHVKYVKTKAALEPGQMYWCKSCILIFEKPWSLFQHMADKAKGSKVQRWEKKIHLDWMDSVAGLMAAFHHHLRRHFQCALKLSPRLATELLQVNCQARRTDHQPPDQSPINAPELPIFQHTTTAAMMQWLAPLSSPWRLQQREMMRKIEQLNRQMLRKANLGLGGVGTNVSTGGHPNRGALTAPLTSTTSNSLAYAVPNRMNNAPAVTTQTSQRVLEMTSQVKTDTSSQILSTRNISSEGSIESLPVRSPSQPEIKGMRGSQEEDSNCVGPLGDGDSQMASSEEGSQTAVETMDNARASGDNLIASSEPVTPNPPSETTNAGDQREFQGGIIDSNNTNSVASKLPSTSARGDDGGRRVEFRRSYSSASAYGYPLSKGFSSPGHNSNARSSNETLRYPINLRATRAPGYGHSTNGYTSGHRTGPHRANRFATASNAPPSRAANGFNPPSFHASMDFNCGFTDDEVEELLSQGIQPWESEAAAALAVLRGELDHLLH</sequence>
<dbReference type="PROSITE" id="PS50103">
    <property type="entry name" value="ZF_C3H1"/>
    <property type="match status" value="2"/>
</dbReference>
<proteinExistence type="predicted"/>
<dbReference type="Proteomes" id="UP000286415">
    <property type="component" value="Unassembled WGS sequence"/>
</dbReference>
<dbReference type="OrthoDB" id="410307at2759"/>
<accession>A0A3R7FE21</accession>
<dbReference type="InParanoid" id="A0A3R7FE21"/>
<dbReference type="SUPFAM" id="SSF90229">
    <property type="entry name" value="CCCH zinc finger"/>
    <property type="match status" value="2"/>
</dbReference>